<feature type="compositionally biased region" description="Pro residues" evidence="2">
    <location>
        <begin position="596"/>
        <end position="613"/>
    </location>
</feature>
<reference evidence="4" key="2">
    <citation type="submission" date="2022-06" db="UniProtKB">
        <authorList>
            <consortium name="EnsemblMetazoa"/>
        </authorList>
    </citation>
    <scope>IDENTIFICATION</scope>
    <source>
        <strain evidence="4">DF5081</strain>
    </source>
</reference>
<dbReference type="InterPro" id="IPR039725">
    <property type="entry name" value="CC2D1A/B"/>
</dbReference>
<comment type="similarity">
    <text evidence="1">Belongs to the CC2D1 family.</text>
</comment>
<feature type="compositionally biased region" description="Low complexity" evidence="2">
    <location>
        <begin position="614"/>
        <end position="629"/>
    </location>
</feature>
<dbReference type="PANTHER" id="PTHR13076:SF9">
    <property type="entry name" value="COILED-COIL AND C2 DOMAIN-CONTAINING PROTEIN 1-LIKE"/>
    <property type="match status" value="1"/>
</dbReference>
<dbReference type="SMART" id="SM00685">
    <property type="entry name" value="DM14"/>
    <property type="match status" value="3"/>
</dbReference>
<feature type="region of interest" description="Disordered" evidence="2">
    <location>
        <begin position="590"/>
        <end position="641"/>
    </location>
</feature>
<evidence type="ECO:0000256" key="2">
    <source>
        <dbReference type="SAM" id="MobiDB-lite"/>
    </source>
</evidence>
<dbReference type="Gene3D" id="2.60.40.150">
    <property type="entry name" value="C2 domain"/>
    <property type="match status" value="1"/>
</dbReference>
<evidence type="ECO:0000259" key="3">
    <source>
        <dbReference type="PROSITE" id="PS50004"/>
    </source>
</evidence>
<feature type="region of interest" description="Disordered" evidence="2">
    <location>
        <begin position="907"/>
        <end position="961"/>
    </location>
</feature>
<accession>A0A8R1DTD3</accession>
<organism evidence="4 5">
    <name type="scientific">Caenorhabditis japonica</name>
    <dbReference type="NCBI Taxonomy" id="281687"/>
    <lineage>
        <taxon>Eukaryota</taxon>
        <taxon>Metazoa</taxon>
        <taxon>Ecdysozoa</taxon>
        <taxon>Nematoda</taxon>
        <taxon>Chromadorea</taxon>
        <taxon>Rhabditida</taxon>
        <taxon>Rhabditina</taxon>
        <taxon>Rhabditomorpha</taxon>
        <taxon>Rhabditoidea</taxon>
        <taxon>Rhabditidae</taxon>
        <taxon>Peloderinae</taxon>
        <taxon>Caenorhabditis</taxon>
    </lineage>
</organism>
<feature type="region of interest" description="Disordered" evidence="2">
    <location>
        <begin position="809"/>
        <end position="852"/>
    </location>
</feature>
<dbReference type="SUPFAM" id="SSF48371">
    <property type="entry name" value="ARM repeat"/>
    <property type="match status" value="1"/>
</dbReference>
<feature type="compositionally biased region" description="Low complexity" evidence="2">
    <location>
        <begin position="535"/>
        <end position="552"/>
    </location>
</feature>
<dbReference type="InterPro" id="IPR016024">
    <property type="entry name" value="ARM-type_fold"/>
</dbReference>
<name>A0A8R1DTD3_CAEJA</name>
<dbReference type="PROSITE" id="PS50004">
    <property type="entry name" value="C2"/>
    <property type="match status" value="1"/>
</dbReference>
<feature type="domain" description="C2" evidence="3">
    <location>
        <begin position="1121"/>
        <end position="1257"/>
    </location>
</feature>
<feature type="compositionally biased region" description="Pro residues" evidence="2">
    <location>
        <begin position="828"/>
        <end position="848"/>
    </location>
</feature>
<dbReference type="Pfam" id="PF00168">
    <property type="entry name" value="C2"/>
    <property type="match status" value="1"/>
</dbReference>
<feature type="region of interest" description="Disordered" evidence="2">
    <location>
        <begin position="521"/>
        <end position="557"/>
    </location>
</feature>
<dbReference type="InterPro" id="IPR006608">
    <property type="entry name" value="CC2D1A/B_DM14"/>
</dbReference>
<feature type="compositionally biased region" description="Basic and acidic residues" evidence="2">
    <location>
        <begin position="740"/>
        <end position="752"/>
    </location>
</feature>
<dbReference type="SMART" id="SM00239">
    <property type="entry name" value="C2"/>
    <property type="match status" value="1"/>
</dbReference>
<dbReference type="SUPFAM" id="SSF49562">
    <property type="entry name" value="C2 domain (Calcium/lipid-binding domain, CaLB)"/>
    <property type="match status" value="1"/>
</dbReference>
<reference evidence="5" key="1">
    <citation type="submission" date="2010-08" db="EMBL/GenBank/DDBJ databases">
        <authorList>
            <consortium name="Caenorhabditis japonica Sequencing Consortium"/>
            <person name="Wilson R.K."/>
        </authorList>
    </citation>
    <scope>NUCLEOTIDE SEQUENCE [LARGE SCALE GENOMIC DNA]</scope>
    <source>
        <strain evidence="5">DF5081</strain>
    </source>
</reference>
<dbReference type="GO" id="GO:0001227">
    <property type="term" value="F:DNA-binding transcription repressor activity, RNA polymerase II-specific"/>
    <property type="evidence" value="ECO:0007669"/>
    <property type="project" value="InterPro"/>
</dbReference>
<dbReference type="InterPro" id="IPR000008">
    <property type="entry name" value="C2_dom"/>
</dbReference>
<evidence type="ECO:0000313" key="4">
    <source>
        <dbReference type="EnsemblMetazoa" id="CJA11582.1"/>
    </source>
</evidence>
<dbReference type="Proteomes" id="UP000005237">
    <property type="component" value="Unassembled WGS sequence"/>
</dbReference>
<sequence>MEKVLFSIVKLGETEQFNGELDYGGEISSDEIFEAMRQVGMEESSEKVIEKFLNEAPVIYQTLLAMTFSNYLAASSDPDALKKARRSIRLLLNICQRSPKFAAKIPSESVELLETLLATSQFDTEVLLLLVKTADGSWLEFQKSKRYSNLLERVAEYSGDQMPSALAYLSILLEKDYGFLSNCYAEISPHAFTALLDLVKSLLESKSLRIHSNNLLFVLNLLELMVVDYAAFLTAKVKKEPQSVGERRKATVCMLNFLVEIVGDLCTNIEMTSYLNEKATAICCCIDVLDAVLHAEANFSDYRESHGQEWPNLPPDVPELTVIRKKIEEERRYQRRAQDRPKQPPLSKIQRIETSESLSELADAILEAYQNVESGDYHRMGELKLNCVKAIANLCSLSAFNKLATVQNGRMGLLSVLQCTTRRPEYFMESYTMRNWAIFCTRQLTDECQENKEVILNLSQPAQPIIDRKRLLEEFGIDEQNLQGATVPEMNFGEMENQVYGANLEEDSELLAELAAIQEEEEMSRNRRAAPPPAGRTAPAAARRAQPPAAAPGVPGIDPRALAAALADDHGDGDDDNLENDDDLLNELHGLVGAESPPPPPPQRAQPAPPPVPARSAPTVPVQSSSGPAPSGPPPTLGTDNSQLEQMRQLYAVYHKMYKAAEQGGESAKARRYKRAVDKLTELIGAVQKGKKIDASEIPVAPPNFSFEPSAPAAPVAQSAAHSSAPQIREAAHTSPPAVPERKASAKEPADPKKAAIYRVLQHRRNLYVANGKSAIAAGDKEAAKESVGMAKAFDQAIAALDQCTADEMDLNEVPPSPPPYRKASVPTPAPPKSDPAPPQPAPAPKPTGPLSFVDALHQRQQRYLQMAQKAKTDGNERKERMNTRLAGQYAEAIRDARAGRPVNVAELPTLPDMPSLPPQGGGGGNQKTSPAAAAPHLHQRPAPAQVGPLAPTGVEGKSRNSSQLEFLLERQAQFKQAAIHAKNHGNIEEAKKYLVDAKGFDKMIQAAQAGLPISIKQTPIPPQLTTSQVKLEPRIQPVASSSSSPSSSSALENRGERLALLEKTLIEQVRSAESNQMRFTRLGDVGKVRLFEAWGKTAKQDLLLVREVAKQGLNIPKFHYELRHIPSADLFPDLAEDVIELTISSCRDVPLPSGYEVHHANIFVRYTFPPVVSDQPQTGKTKTVTNTTSPQFAESIILNIGSGKSRNSKLQRVFKRGGLKFEVYQKGGFMRSDKLLGTCEWKLEKLEQSAELEESLPLKEGRKAVGGLLSAKIRIREPIGDAKAQSIAQKWLILDS</sequence>
<keyword evidence="5" id="KW-1185">Reference proteome</keyword>
<feature type="compositionally biased region" description="Low complexity" evidence="2">
    <location>
        <begin position="709"/>
        <end position="726"/>
    </location>
</feature>
<proteinExistence type="inferred from homology"/>
<protein>
    <recommendedName>
        <fullName evidence="3">C2 domain-containing protein</fullName>
    </recommendedName>
</protein>
<evidence type="ECO:0000313" key="5">
    <source>
        <dbReference type="Proteomes" id="UP000005237"/>
    </source>
</evidence>
<dbReference type="InterPro" id="IPR035892">
    <property type="entry name" value="C2_domain_sf"/>
</dbReference>
<feature type="region of interest" description="Disordered" evidence="2">
    <location>
        <begin position="704"/>
        <end position="752"/>
    </location>
</feature>
<dbReference type="Pfam" id="PF21528">
    <property type="entry name" value="CC2D1A-B_DM14"/>
    <property type="match status" value="2"/>
</dbReference>
<dbReference type="PANTHER" id="PTHR13076">
    <property type="entry name" value="COILED-COIL AND C2 DOMAIN-CONTAINING PROTEIN 1-LIKE"/>
    <property type="match status" value="1"/>
</dbReference>
<dbReference type="EnsemblMetazoa" id="CJA11582.1">
    <property type="protein sequence ID" value="CJA11582.1"/>
    <property type="gene ID" value="WBGene00130786"/>
</dbReference>
<evidence type="ECO:0000256" key="1">
    <source>
        <dbReference type="ARBA" id="ARBA00010672"/>
    </source>
</evidence>